<dbReference type="EMBL" id="OX465080">
    <property type="protein sequence ID" value="CAI9282087.1"/>
    <property type="molecule type" value="Genomic_DNA"/>
</dbReference>
<dbReference type="InterPro" id="IPR043502">
    <property type="entry name" value="DNA/RNA_pol_sf"/>
</dbReference>
<feature type="domain" description="DNA-directed DNA polymerase family A palm" evidence="1">
    <location>
        <begin position="4"/>
        <end position="166"/>
    </location>
</feature>
<dbReference type="PRINTS" id="PR00868">
    <property type="entry name" value="DNAPOLI"/>
</dbReference>
<evidence type="ECO:0000259" key="1">
    <source>
        <dbReference type="Pfam" id="PF00476"/>
    </source>
</evidence>
<dbReference type="InterPro" id="IPR002298">
    <property type="entry name" value="DNA_polymerase_A"/>
</dbReference>
<evidence type="ECO:0000313" key="3">
    <source>
        <dbReference type="Proteomes" id="UP001177003"/>
    </source>
</evidence>
<evidence type="ECO:0000313" key="2">
    <source>
        <dbReference type="EMBL" id="CAI9282087.1"/>
    </source>
</evidence>
<dbReference type="PANTHER" id="PTHR10133">
    <property type="entry name" value="DNA POLYMERASE I"/>
    <property type="match status" value="1"/>
</dbReference>
<dbReference type="InterPro" id="IPR001098">
    <property type="entry name" value="DNA-dir_DNA_pol_A_palm_dom"/>
</dbReference>
<dbReference type="PANTHER" id="PTHR10133:SF62">
    <property type="entry name" value="DNA POLYMERASE THETA"/>
    <property type="match status" value="1"/>
</dbReference>
<sequence length="168" mass="19590">MKTQRYTLHGYWLQTSTAIGRLSMEDPNLQWVKHMVEFKIDSNEKEGDDSNMELYKVYSRDFFIPTQIELRLMAHFSKDQSLIDLLLTPLGDVFNMITAKWSGKEESLVGPKERDQTKRLIYGILYGIGANSLVEQLEWSSDDARDKIQSFKRSFPRVASWLKEFVAD</sequence>
<dbReference type="AlphaFoldDB" id="A0AA36E4S3"/>
<accession>A0AA36E4S3</accession>
<keyword evidence="3" id="KW-1185">Reference proteome</keyword>
<proteinExistence type="predicted"/>
<dbReference type="Gene3D" id="3.30.70.370">
    <property type="match status" value="1"/>
</dbReference>
<dbReference type="Gene3D" id="1.10.150.20">
    <property type="entry name" value="5' to 3' exonuclease, C-terminal subdomain"/>
    <property type="match status" value="1"/>
</dbReference>
<organism evidence="2 3">
    <name type="scientific">Lactuca saligna</name>
    <name type="common">Willowleaf lettuce</name>
    <dbReference type="NCBI Taxonomy" id="75948"/>
    <lineage>
        <taxon>Eukaryota</taxon>
        <taxon>Viridiplantae</taxon>
        <taxon>Streptophyta</taxon>
        <taxon>Embryophyta</taxon>
        <taxon>Tracheophyta</taxon>
        <taxon>Spermatophyta</taxon>
        <taxon>Magnoliopsida</taxon>
        <taxon>eudicotyledons</taxon>
        <taxon>Gunneridae</taxon>
        <taxon>Pentapetalae</taxon>
        <taxon>asterids</taxon>
        <taxon>campanulids</taxon>
        <taxon>Asterales</taxon>
        <taxon>Asteraceae</taxon>
        <taxon>Cichorioideae</taxon>
        <taxon>Cichorieae</taxon>
        <taxon>Lactucinae</taxon>
        <taxon>Lactuca</taxon>
    </lineage>
</organism>
<dbReference type="GO" id="GO:0006261">
    <property type="term" value="P:DNA-templated DNA replication"/>
    <property type="evidence" value="ECO:0007669"/>
    <property type="project" value="InterPro"/>
</dbReference>
<dbReference type="GO" id="GO:0003887">
    <property type="term" value="F:DNA-directed DNA polymerase activity"/>
    <property type="evidence" value="ECO:0007669"/>
    <property type="project" value="InterPro"/>
</dbReference>
<reference evidence="2" key="1">
    <citation type="submission" date="2023-04" db="EMBL/GenBank/DDBJ databases">
        <authorList>
            <person name="Vijverberg K."/>
            <person name="Xiong W."/>
            <person name="Schranz E."/>
        </authorList>
    </citation>
    <scope>NUCLEOTIDE SEQUENCE</scope>
</reference>
<dbReference type="Pfam" id="PF00476">
    <property type="entry name" value="DNA_pol_A"/>
    <property type="match status" value="1"/>
</dbReference>
<dbReference type="Proteomes" id="UP001177003">
    <property type="component" value="Chromosome 4"/>
</dbReference>
<dbReference type="SUPFAM" id="SSF56672">
    <property type="entry name" value="DNA/RNA polymerases"/>
    <property type="match status" value="1"/>
</dbReference>
<dbReference type="GO" id="GO:0006302">
    <property type="term" value="P:double-strand break repair"/>
    <property type="evidence" value="ECO:0007669"/>
    <property type="project" value="TreeGrafter"/>
</dbReference>
<dbReference type="GO" id="GO:0003677">
    <property type="term" value="F:DNA binding"/>
    <property type="evidence" value="ECO:0007669"/>
    <property type="project" value="InterPro"/>
</dbReference>
<protein>
    <recommendedName>
        <fullName evidence="1">DNA-directed DNA polymerase family A palm domain-containing protein</fullName>
    </recommendedName>
</protein>
<gene>
    <name evidence="2" type="ORF">LSALG_LOCUS21747</name>
</gene>
<name>A0AA36E4S3_LACSI</name>